<reference evidence="2 3" key="1">
    <citation type="submission" date="2016-09" db="EMBL/GenBank/DDBJ databases">
        <title>Streptomyces rubrolavendulae MJM4426 Genome sequencing and assembly.</title>
        <authorList>
            <person name="Kim J.-G."/>
        </authorList>
    </citation>
    <scope>NUCLEOTIDE SEQUENCE [LARGE SCALE GENOMIC DNA]</scope>
    <source>
        <strain evidence="2 3">MJM4426</strain>
    </source>
</reference>
<keyword evidence="3" id="KW-1185">Reference proteome</keyword>
<accession>A0A1D8G9G0</accession>
<dbReference type="AlphaFoldDB" id="A0A1D8G9G0"/>
<dbReference type="EMBL" id="CP017316">
    <property type="protein sequence ID" value="AOT62091.1"/>
    <property type="molecule type" value="Genomic_DNA"/>
</dbReference>
<dbReference type="PANTHER" id="PTHR43233">
    <property type="entry name" value="FAMILY N-ACETYLTRANSFERASE, PUTATIVE (AFU_ORTHOLOGUE AFUA_6G03350)-RELATED"/>
    <property type="match status" value="1"/>
</dbReference>
<sequence>MIRRAAPEDAQRLTSLVRTSGAYRGPYAAMVAGYDVTPEYVSRHEVFAAVGTGNRILGFYALILAPPELDLAFVADDAQGTGVGRLLMEHMLTRAGEAGLSEVRVIAHPPAEPFYRRMGAERVGMSPPIPPKVIWERPELRFALP</sequence>
<dbReference type="Pfam" id="PF13673">
    <property type="entry name" value="Acetyltransf_10"/>
    <property type="match status" value="1"/>
</dbReference>
<keyword evidence="2" id="KW-0808">Transferase</keyword>
<gene>
    <name evidence="2" type="ORF">A4G23_04984</name>
</gene>
<dbReference type="PROSITE" id="PS51186">
    <property type="entry name" value="GNAT"/>
    <property type="match status" value="1"/>
</dbReference>
<dbReference type="PATRIC" id="fig|285473.5.peg.5251"/>
<evidence type="ECO:0000313" key="3">
    <source>
        <dbReference type="Proteomes" id="UP000095349"/>
    </source>
</evidence>
<dbReference type="InterPro" id="IPR016181">
    <property type="entry name" value="Acyl_CoA_acyltransferase"/>
</dbReference>
<protein>
    <submittedName>
        <fullName evidence="2">Putative acetyltransferase</fullName>
    </submittedName>
</protein>
<dbReference type="Proteomes" id="UP000095349">
    <property type="component" value="Chromosome"/>
</dbReference>
<organism evidence="2 3">
    <name type="scientific">Streptomyces rubrolavendulae</name>
    <dbReference type="NCBI Taxonomy" id="285473"/>
    <lineage>
        <taxon>Bacteria</taxon>
        <taxon>Bacillati</taxon>
        <taxon>Actinomycetota</taxon>
        <taxon>Actinomycetes</taxon>
        <taxon>Kitasatosporales</taxon>
        <taxon>Streptomycetaceae</taxon>
        <taxon>Streptomyces</taxon>
    </lineage>
</organism>
<dbReference type="PANTHER" id="PTHR43233:SF1">
    <property type="entry name" value="FAMILY N-ACETYLTRANSFERASE, PUTATIVE (AFU_ORTHOLOGUE AFUA_6G03350)-RELATED"/>
    <property type="match status" value="1"/>
</dbReference>
<evidence type="ECO:0000259" key="1">
    <source>
        <dbReference type="PROSITE" id="PS51186"/>
    </source>
</evidence>
<dbReference type="CDD" id="cd04301">
    <property type="entry name" value="NAT_SF"/>
    <property type="match status" value="1"/>
</dbReference>
<feature type="domain" description="N-acetyltransferase" evidence="1">
    <location>
        <begin position="1"/>
        <end position="141"/>
    </location>
</feature>
<dbReference type="SUPFAM" id="SSF55729">
    <property type="entry name" value="Acyl-CoA N-acyltransferases (Nat)"/>
    <property type="match status" value="1"/>
</dbReference>
<dbReference type="KEGG" id="srn:A4G23_04984"/>
<proteinExistence type="predicted"/>
<dbReference type="InterPro" id="IPR053144">
    <property type="entry name" value="Acetyltransferase_Butenolide"/>
</dbReference>
<dbReference type="InterPro" id="IPR000182">
    <property type="entry name" value="GNAT_dom"/>
</dbReference>
<name>A0A1D8G9G0_9ACTN</name>
<dbReference type="Gene3D" id="3.40.630.30">
    <property type="match status" value="1"/>
</dbReference>
<evidence type="ECO:0000313" key="2">
    <source>
        <dbReference type="EMBL" id="AOT62091.1"/>
    </source>
</evidence>
<dbReference type="GO" id="GO:0016747">
    <property type="term" value="F:acyltransferase activity, transferring groups other than amino-acyl groups"/>
    <property type="evidence" value="ECO:0007669"/>
    <property type="project" value="InterPro"/>
</dbReference>
<dbReference type="STRING" id="285473.A4G23_04984"/>